<protein>
    <recommendedName>
        <fullName evidence="3">Cell wall protein</fullName>
    </recommendedName>
</protein>
<dbReference type="PROSITE" id="PS51318">
    <property type="entry name" value="TAT"/>
    <property type="match status" value="1"/>
</dbReference>
<evidence type="ECO:0008006" key="3">
    <source>
        <dbReference type="Google" id="ProtNLM"/>
    </source>
</evidence>
<dbReference type="InterPro" id="IPR006311">
    <property type="entry name" value="TAT_signal"/>
</dbReference>
<accession>A0ABN2FQC2</accession>
<dbReference type="RefSeq" id="WP_163568979.1">
    <property type="nucleotide sequence ID" value="NZ_BAAANY010000001.1"/>
</dbReference>
<evidence type="ECO:0000313" key="1">
    <source>
        <dbReference type="EMBL" id="GAA1655880.1"/>
    </source>
</evidence>
<gene>
    <name evidence="1" type="ORF">GCM10009765_01420</name>
</gene>
<dbReference type="Proteomes" id="UP001500618">
    <property type="component" value="Unassembled WGS sequence"/>
</dbReference>
<proteinExistence type="predicted"/>
<organism evidence="1 2">
    <name type="scientific">Fodinicola feengrottensis</name>
    <dbReference type="NCBI Taxonomy" id="435914"/>
    <lineage>
        <taxon>Bacteria</taxon>
        <taxon>Bacillati</taxon>
        <taxon>Actinomycetota</taxon>
        <taxon>Actinomycetes</taxon>
        <taxon>Mycobacteriales</taxon>
        <taxon>Fodinicola</taxon>
    </lineage>
</organism>
<comment type="caution">
    <text evidence="1">The sequence shown here is derived from an EMBL/GenBank/DDBJ whole genome shotgun (WGS) entry which is preliminary data.</text>
</comment>
<dbReference type="EMBL" id="BAAANY010000001">
    <property type="protein sequence ID" value="GAA1655880.1"/>
    <property type="molecule type" value="Genomic_DNA"/>
</dbReference>
<keyword evidence="2" id="KW-1185">Reference proteome</keyword>
<sequence length="202" mass="20891">MSVDRRRFLSGTVLGGAAAVVTATAFGAADPAAAFERDMPALAPGAVDPNFIDGRVMSVSKNALGVRGSDQVLHRIIVTGGTSLWKMEAVGMDQVLVGDGLYARGARLPDGTLAADAIWVNIVNLDAHITSISASRMELNHNGKKIVAHVVKGKSAATYRGQAATGDLSGLRVGHAVKVIGVWIPDTNEVNVSTVHSMAPAA</sequence>
<evidence type="ECO:0000313" key="2">
    <source>
        <dbReference type="Proteomes" id="UP001500618"/>
    </source>
</evidence>
<reference evidence="1 2" key="1">
    <citation type="journal article" date="2019" name="Int. J. Syst. Evol. Microbiol.">
        <title>The Global Catalogue of Microorganisms (GCM) 10K type strain sequencing project: providing services to taxonomists for standard genome sequencing and annotation.</title>
        <authorList>
            <consortium name="The Broad Institute Genomics Platform"/>
            <consortium name="The Broad Institute Genome Sequencing Center for Infectious Disease"/>
            <person name="Wu L."/>
            <person name="Ma J."/>
        </authorList>
    </citation>
    <scope>NUCLEOTIDE SEQUENCE [LARGE SCALE GENOMIC DNA]</scope>
    <source>
        <strain evidence="1 2">JCM 14718</strain>
    </source>
</reference>
<name>A0ABN2FQC2_9ACTN</name>